<protein>
    <recommendedName>
        <fullName evidence="3">HECT domain-containing protein</fullName>
    </recommendedName>
</protein>
<evidence type="ECO:0000256" key="2">
    <source>
        <dbReference type="PROSITE-ProRule" id="PRU00104"/>
    </source>
</evidence>
<dbReference type="InterPro" id="IPR000569">
    <property type="entry name" value="HECT_dom"/>
</dbReference>
<gene>
    <name evidence="4" type="ORF">HOLleu_25542</name>
</gene>
<dbReference type="AlphaFoldDB" id="A0A9Q1BT66"/>
<evidence type="ECO:0000313" key="4">
    <source>
        <dbReference type="EMBL" id="KAJ8032119.1"/>
    </source>
</evidence>
<dbReference type="EMBL" id="JAIZAY010000012">
    <property type="protein sequence ID" value="KAJ8032119.1"/>
    <property type="molecule type" value="Genomic_DNA"/>
</dbReference>
<keyword evidence="5" id="KW-1185">Reference proteome</keyword>
<evidence type="ECO:0000259" key="3">
    <source>
        <dbReference type="PROSITE" id="PS50237"/>
    </source>
</evidence>
<reference evidence="4" key="1">
    <citation type="submission" date="2021-10" db="EMBL/GenBank/DDBJ databases">
        <title>Tropical sea cucumber genome reveals ecological adaptation and Cuvierian tubules defense mechanism.</title>
        <authorList>
            <person name="Chen T."/>
        </authorList>
    </citation>
    <scope>NUCLEOTIDE SEQUENCE</scope>
    <source>
        <strain evidence="4">Nanhai2018</strain>
        <tissue evidence="4">Muscle</tissue>
    </source>
</reference>
<organism evidence="4 5">
    <name type="scientific">Holothuria leucospilota</name>
    <name type="common">Black long sea cucumber</name>
    <name type="synonym">Mertensiothuria leucospilota</name>
    <dbReference type="NCBI Taxonomy" id="206669"/>
    <lineage>
        <taxon>Eukaryota</taxon>
        <taxon>Metazoa</taxon>
        <taxon>Echinodermata</taxon>
        <taxon>Eleutherozoa</taxon>
        <taxon>Echinozoa</taxon>
        <taxon>Holothuroidea</taxon>
        <taxon>Aspidochirotacea</taxon>
        <taxon>Aspidochirotida</taxon>
        <taxon>Holothuriidae</taxon>
        <taxon>Holothuria</taxon>
    </lineage>
</organism>
<accession>A0A9Q1BT66</accession>
<evidence type="ECO:0000256" key="1">
    <source>
        <dbReference type="ARBA" id="ARBA00022786"/>
    </source>
</evidence>
<comment type="caution">
    <text evidence="2">Lacks conserved residue(s) required for the propagation of feature annotation.</text>
</comment>
<dbReference type="SUPFAM" id="SSF56204">
    <property type="entry name" value="Hect, E3 ligase catalytic domain"/>
    <property type="match status" value="1"/>
</dbReference>
<dbReference type="PROSITE" id="PS50237">
    <property type="entry name" value="HECT"/>
    <property type="match status" value="1"/>
</dbReference>
<dbReference type="Gene3D" id="3.90.1750.10">
    <property type="entry name" value="Hect, E3 ligase catalytic domains"/>
    <property type="match status" value="1"/>
</dbReference>
<keyword evidence="1 2" id="KW-0833">Ubl conjugation pathway</keyword>
<sequence>MSHVGRFIKDVVLLHPYEQTRSRCSNLLHEEGRFVTGVEFFRSMTENDVTALLEGLFEGLWTGTRPRFEFVRLSNRQIVAPNTADGHRWTGEAVKHLAGQGAVYIKAVEPLKVKEEEQEDIIEVSSSHAITSVSHHPETVLQTASRDEPPLPIILQEHVNQVMDSEVQRLIIRRKHAYEDAQKWLQRKSFCIRKKWQVKFLGEDGQDGGGLTRELCQLILQGIQLSSLFVGEAGNMFPANNIQHLVNGAYFRAGQLVASIICQGGPSVNIFSAYLIEAAMKQVMCGPVPTFDANQVYAMFSTVAYSPEGSNDRKGEEDSNFSFIMWLEEIAEGSKYCMKN</sequence>
<dbReference type="GO" id="GO:0004842">
    <property type="term" value="F:ubiquitin-protein transferase activity"/>
    <property type="evidence" value="ECO:0007669"/>
    <property type="project" value="InterPro"/>
</dbReference>
<name>A0A9Q1BT66_HOLLE</name>
<proteinExistence type="predicted"/>
<evidence type="ECO:0000313" key="5">
    <source>
        <dbReference type="Proteomes" id="UP001152320"/>
    </source>
</evidence>
<dbReference type="InterPro" id="IPR035983">
    <property type="entry name" value="Hect_E3_ubiquitin_ligase"/>
</dbReference>
<dbReference type="Proteomes" id="UP001152320">
    <property type="component" value="Chromosome 12"/>
</dbReference>
<comment type="caution">
    <text evidence="4">The sequence shown here is derived from an EMBL/GenBank/DDBJ whole genome shotgun (WGS) entry which is preliminary data.</text>
</comment>
<feature type="domain" description="HECT" evidence="3">
    <location>
        <begin position="188"/>
        <end position="221"/>
    </location>
</feature>